<dbReference type="Pfam" id="PF10046">
    <property type="entry name" value="BLOC1_2"/>
    <property type="match status" value="1"/>
</dbReference>
<dbReference type="GO" id="GO:0099078">
    <property type="term" value="C:BORC complex"/>
    <property type="evidence" value="ECO:0007669"/>
    <property type="project" value="TreeGrafter"/>
</dbReference>
<name>A0A4P9ZPG5_9FUNG</name>
<reference evidence="4" key="1">
    <citation type="journal article" date="2018" name="Nat. Microbiol.">
        <title>Leveraging single-cell genomics to expand the fungal tree of life.</title>
        <authorList>
            <person name="Ahrendt S.R."/>
            <person name="Quandt C.A."/>
            <person name="Ciobanu D."/>
            <person name="Clum A."/>
            <person name="Salamov A."/>
            <person name="Andreopoulos B."/>
            <person name="Cheng J.F."/>
            <person name="Woyke T."/>
            <person name="Pelin A."/>
            <person name="Henrissat B."/>
            <person name="Reynolds N.K."/>
            <person name="Benny G.L."/>
            <person name="Smith M.E."/>
            <person name="James T.Y."/>
            <person name="Grigoriev I.V."/>
        </authorList>
    </citation>
    <scope>NUCLEOTIDE SEQUENCE [LARGE SCALE GENOMIC DNA]</scope>
    <source>
        <strain evidence="4">RSA 468</strain>
    </source>
</reference>
<dbReference type="PANTHER" id="PTHR46479:SF1">
    <property type="entry name" value="BIOGENESIS OF LYSOSOME-RELATED ORGANELLES COMPLEX 1 SUBUNIT 2"/>
    <property type="match status" value="1"/>
</dbReference>
<dbReference type="GO" id="GO:0016197">
    <property type="term" value="P:endosomal transport"/>
    <property type="evidence" value="ECO:0007669"/>
    <property type="project" value="TreeGrafter"/>
</dbReference>
<dbReference type="GO" id="GO:0031083">
    <property type="term" value="C:BLOC-1 complex"/>
    <property type="evidence" value="ECO:0007669"/>
    <property type="project" value="TreeGrafter"/>
</dbReference>
<keyword evidence="4" id="KW-1185">Reference proteome</keyword>
<dbReference type="GO" id="GO:0000930">
    <property type="term" value="C:gamma-tubulin complex"/>
    <property type="evidence" value="ECO:0007669"/>
    <property type="project" value="TreeGrafter"/>
</dbReference>
<evidence type="ECO:0000256" key="1">
    <source>
        <dbReference type="ARBA" id="ARBA00008468"/>
    </source>
</evidence>
<dbReference type="AlphaFoldDB" id="A0A4P9ZPG5"/>
<keyword evidence="2" id="KW-0175">Coiled coil</keyword>
<dbReference type="Proteomes" id="UP000268162">
    <property type="component" value="Unassembled WGS sequence"/>
</dbReference>
<dbReference type="PANTHER" id="PTHR46479">
    <property type="entry name" value="BIOGENESIS OF LYSOSOME-RELATED ORGANELLES COMPLEX 1 SUBUNIT 2"/>
    <property type="match status" value="1"/>
</dbReference>
<dbReference type="EMBL" id="ML003190">
    <property type="protein sequence ID" value="RKP34472.1"/>
    <property type="molecule type" value="Genomic_DNA"/>
</dbReference>
<dbReference type="GO" id="GO:0043015">
    <property type="term" value="F:gamma-tubulin binding"/>
    <property type="evidence" value="ECO:0007669"/>
    <property type="project" value="TreeGrafter"/>
</dbReference>
<proteinExistence type="inferred from homology"/>
<accession>A0A4P9ZPG5</accession>
<dbReference type="STRING" id="215637.A0A4P9ZPG5"/>
<gene>
    <name evidence="3" type="ORF">BJ085DRAFT_22941</name>
</gene>
<dbReference type="InterPro" id="IPR019269">
    <property type="entry name" value="BLOC1_su2"/>
</dbReference>
<sequence>MTIRVSSFLSCSSAVTEDLRLIEKINIVTQDKYEGLSATVQDMMVTSSKIQQAYSEMEEYMDQADTVCQQIQDLEDMAKQLEACSRQLEIKFRRFD</sequence>
<comment type="similarity">
    <text evidence="1">Belongs to the BLOC1S2 family.</text>
</comment>
<protein>
    <submittedName>
        <fullName evidence="3">Biogenesis of lysosome-related organelles complex-1, subunit 2</fullName>
    </submittedName>
</protein>
<evidence type="ECO:0000313" key="3">
    <source>
        <dbReference type="EMBL" id="RKP34472.1"/>
    </source>
</evidence>
<organism evidence="3 4">
    <name type="scientific">Dimargaris cristalligena</name>
    <dbReference type="NCBI Taxonomy" id="215637"/>
    <lineage>
        <taxon>Eukaryota</taxon>
        <taxon>Fungi</taxon>
        <taxon>Fungi incertae sedis</taxon>
        <taxon>Zoopagomycota</taxon>
        <taxon>Kickxellomycotina</taxon>
        <taxon>Dimargaritomycetes</taxon>
        <taxon>Dimargaritales</taxon>
        <taxon>Dimargaritaceae</taxon>
        <taxon>Dimargaris</taxon>
    </lineage>
</organism>
<evidence type="ECO:0000313" key="4">
    <source>
        <dbReference type="Proteomes" id="UP000268162"/>
    </source>
</evidence>
<feature type="coiled-coil region" evidence="2">
    <location>
        <begin position="57"/>
        <end position="91"/>
    </location>
</feature>
<dbReference type="GO" id="GO:0032418">
    <property type="term" value="P:lysosome localization"/>
    <property type="evidence" value="ECO:0007669"/>
    <property type="project" value="TreeGrafter"/>
</dbReference>
<evidence type="ECO:0000256" key="2">
    <source>
        <dbReference type="SAM" id="Coils"/>
    </source>
</evidence>